<dbReference type="InterPro" id="IPR000719">
    <property type="entry name" value="Prot_kinase_dom"/>
</dbReference>
<dbReference type="SMART" id="SM00220">
    <property type="entry name" value="S_TKc"/>
    <property type="match status" value="1"/>
</dbReference>
<comment type="caution">
    <text evidence="4">The sequence shown here is derived from an EMBL/GenBank/DDBJ whole genome shotgun (WGS) entry which is preliminary data.</text>
</comment>
<name>A0A8S1P4X9_PARPR</name>
<dbReference type="InterPro" id="IPR008271">
    <property type="entry name" value="Ser/Thr_kinase_AS"/>
</dbReference>
<dbReference type="EC" id="2.7.11.1" evidence="1"/>
<dbReference type="AlphaFoldDB" id="A0A8S1P4X9"/>
<sequence>MQTTLPKVRLQSEYPVKKVVSPQIELPAEFILVEKAGQGSFGEIYKIYNTITKTLHACKVEFKDTRQQNQQSLLVKEYNTLMQLKGNQQIPQPYQLIQQQDYKLIIMPFYGSGNLEELRKKQLNEKFSETCIIRLAYCLITAIESVHERKFVHRDIKPENFLVGSNGDHHTVYLIDFGLAKPYLDQQGIHIPQADNKGMVGTARYTSINSHLGAEQSRRDDLEAMCYVLLYLYNGQLPWQNFSCQTRQEKFLKILEAKQKFAAGQLEINIPPILKQIYDHSKGLRFDEQPNYAKMKELCKEGLNKSRPYCFDWCAQDCKFKPYDDMNDGFSDLASEFSTFRKQQRGQTTDQISTNIKKTQPFQQIEEEDEESINEFPNVQKITKFYQNKKH</sequence>
<feature type="domain" description="Protein kinase" evidence="3">
    <location>
        <begin position="30"/>
        <end position="298"/>
    </location>
</feature>
<dbReference type="PANTHER" id="PTHR11909">
    <property type="entry name" value="CASEIN KINASE-RELATED"/>
    <property type="match status" value="1"/>
</dbReference>
<dbReference type="Proteomes" id="UP000688137">
    <property type="component" value="Unassembled WGS sequence"/>
</dbReference>
<dbReference type="Pfam" id="PF00069">
    <property type="entry name" value="Pkinase"/>
    <property type="match status" value="1"/>
</dbReference>
<dbReference type="FunFam" id="1.10.510.10:FF:001303">
    <property type="entry name" value="Uncharacterized protein"/>
    <property type="match status" value="1"/>
</dbReference>
<accession>A0A8S1P4X9</accession>
<dbReference type="GO" id="GO:0004674">
    <property type="term" value="F:protein serine/threonine kinase activity"/>
    <property type="evidence" value="ECO:0007669"/>
    <property type="project" value="UniProtKB-EC"/>
</dbReference>
<evidence type="ECO:0000256" key="2">
    <source>
        <dbReference type="ARBA" id="ARBA00023860"/>
    </source>
</evidence>
<evidence type="ECO:0000313" key="4">
    <source>
        <dbReference type="EMBL" id="CAD8097934.1"/>
    </source>
</evidence>
<evidence type="ECO:0000313" key="5">
    <source>
        <dbReference type="Proteomes" id="UP000688137"/>
    </source>
</evidence>
<reference evidence="4" key="1">
    <citation type="submission" date="2021-01" db="EMBL/GenBank/DDBJ databases">
        <authorList>
            <consortium name="Genoscope - CEA"/>
            <person name="William W."/>
        </authorList>
    </citation>
    <scope>NUCLEOTIDE SEQUENCE</scope>
</reference>
<organism evidence="4 5">
    <name type="scientific">Paramecium primaurelia</name>
    <dbReference type="NCBI Taxonomy" id="5886"/>
    <lineage>
        <taxon>Eukaryota</taxon>
        <taxon>Sar</taxon>
        <taxon>Alveolata</taxon>
        <taxon>Ciliophora</taxon>
        <taxon>Intramacronucleata</taxon>
        <taxon>Oligohymenophorea</taxon>
        <taxon>Peniculida</taxon>
        <taxon>Parameciidae</taxon>
        <taxon>Paramecium</taxon>
    </lineage>
</organism>
<keyword evidence="5" id="KW-1185">Reference proteome</keyword>
<evidence type="ECO:0000259" key="3">
    <source>
        <dbReference type="PROSITE" id="PS50011"/>
    </source>
</evidence>
<gene>
    <name evidence="4" type="ORF">PPRIM_AZ9-3.1.T1050109</name>
</gene>
<protein>
    <recommendedName>
        <fullName evidence="2">Casein kinase I</fullName>
        <ecNumber evidence="1">2.7.11.1</ecNumber>
    </recommendedName>
</protein>
<dbReference type="PROSITE" id="PS50011">
    <property type="entry name" value="PROTEIN_KINASE_DOM"/>
    <property type="match status" value="1"/>
</dbReference>
<proteinExistence type="predicted"/>
<dbReference type="EMBL" id="CAJJDM010000108">
    <property type="protein sequence ID" value="CAD8097934.1"/>
    <property type="molecule type" value="Genomic_DNA"/>
</dbReference>
<dbReference type="PROSITE" id="PS00108">
    <property type="entry name" value="PROTEIN_KINASE_ST"/>
    <property type="match status" value="1"/>
</dbReference>
<dbReference type="InterPro" id="IPR050235">
    <property type="entry name" value="CK1_Ser-Thr_kinase"/>
</dbReference>
<dbReference type="CDD" id="cd14016">
    <property type="entry name" value="STKc_CK1"/>
    <property type="match status" value="1"/>
</dbReference>
<evidence type="ECO:0000256" key="1">
    <source>
        <dbReference type="ARBA" id="ARBA00012513"/>
    </source>
</evidence>
<dbReference type="OMA" id="HIPQADN"/>
<dbReference type="GO" id="GO:0005524">
    <property type="term" value="F:ATP binding"/>
    <property type="evidence" value="ECO:0007669"/>
    <property type="project" value="InterPro"/>
</dbReference>